<organism evidence="3 4">
    <name type="scientific">Myriangium duriaei CBS 260.36</name>
    <dbReference type="NCBI Taxonomy" id="1168546"/>
    <lineage>
        <taxon>Eukaryota</taxon>
        <taxon>Fungi</taxon>
        <taxon>Dikarya</taxon>
        <taxon>Ascomycota</taxon>
        <taxon>Pezizomycotina</taxon>
        <taxon>Dothideomycetes</taxon>
        <taxon>Dothideomycetidae</taxon>
        <taxon>Myriangiales</taxon>
        <taxon>Myriangiaceae</taxon>
        <taxon>Myriangium</taxon>
    </lineage>
</organism>
<evidence type="ECO:0000313" key="3">
    <source>
        <dbReference type="EMBL" id="KAF2157407.1"/>
    </source>
</evidence>
<name>A0A9P4MLI6_9PEZI</name>
<accession>A0A9P4MLI6</accession>
<dbReference type="PANTHER" id="PTHR43272">
    <property type="entry name" value="LONG-CHAIN-FATTY-ACID--COA LIGASE"/>
    <property type="match status" value="1"/>
</dbReference>
<dbReference type="GO" id="GO:0005783">
    <property type="term" value="C:endoplasmic reticulum"/>
    <property type="evidence" value="ECO:0007669"/>
    <property type="project" value="TreeGrafter"/>
</dbReference>
<keyword evidence="1" id="KW-0472">Membrane</keyword>
<keyword evidence="4" id="KW-1185">Reference proteome</keyword>
<reference evidence="3" key="1">
    <citation type="journal article" date="2020" name="Stud. Mycol.">
        <title>101 Dothideomycetes genomes: a test case for predicting lifestyles and emergence of pathogens.</title>
        <authorList>
            <person name="Haridas S."/>
            <person name="Albert R."/>
            <person name="Binder M."/>
            <person name="Bloem J."/>
            <person name="Labutti K."/>
            <person name="Salamov A."/>
            <person name="Andreopoulos B."/>
            <person name="Baker S."/>
            <person name="Barry K."/>
            <person name="Bills G."/>
            <person name="Bluhm B."/>
            <person name="Cannon C."/>
            <person name="Castanera R."/>
            <person name="Culley D."/>
            <person name="Daum C."/>
            <person name="Ezra D."/>
            <person name="Gonzalez J."/>
            <person name="Henrissat B."/>
            <person name="Kuo A."/>
            <person name="Liang C."/>
            <person name="Lipzen A."/>
            <person name="Lutzoni F."/>
            <person name="Magnuson J."/>
            <person name="Mondo S."/>
            <person name="Nolan M."/>
            <person name="Ohm R."/>
            <person name="Pangilinan J."/>
            <person name="Park H.-J."/>
            <person name="Ramirez L."/>
            <person name="Alfaro M."/>
            <person name="Sun H."/>
            <person name="Tritt A."/>
            <person name="Yoshinaga Y."/>
            <person name="Zwiers L.-H."/>
            <person name="Turgeon B."/>
            <person name="Goodwin S."/>
            <person name="Spatafora J."/>
            <person name="Crous P."/>
            <person name="Grigoriev I."/>
        </authorList>
    </citation>
    <scope>NUCLEOTIDE SEQUENCE</scope>
    <source>
        <strain evidence="3">CBS 260.36</strain>
    </source>
</reference>
<dbReference type="AlphaFoldDB" id="A0A9P4MLI6"/>
<feature type="domain" description="AMP-dependent synthetase/ligase" evidence="2">
    <location>
        <begin position="138"/>
        <end position="531"/>
    </location>
</feature>
<dbReference type="EMBL" id="ML996081">
    <property type="protein sequence ID" value="KAF2157407.1"/>
    <property type="molecule type" value="Genomic_DNA"/>
</dbReference>
<keyword evidence="1" id="KW-0812">Transmembrane</keyword>
<dbReference type="Pfam" id="PF00501">
    <property type="entry name" value="AMP-binding"/>
    <property type="match status" value="1"/>
</dbReference>
<dbReference type="SUPFAM" id="SSF56801">
    <property type="entry name" value="Acetyl-CoA synthetase-like"/>
    <property type="match status" value="1"/>
</dbReference>
<dbReference type="InterPro" id="IPR000873">
    <property type="entry name" value="AMP-dep_synth/lig_dom"/>
</dbReference>
<dbReference type="InterPro" id="IPR042099">
    <property type="entry name" value="ANL_N_sf"/>
</dbReference>
<dbReference type="PANTHER" id="PTHR43272:SF11">
    <property type="entry name" value="AMP-DEPENDENT SYNTHETASE_LIGASE DOMAIN-CONTAINING PROTEIN"/>
    <property type="match status" value="1"/>
</dbReference>
<sequence>MASLSEQLDAQIASFFSSWNIYTTVLALVLAGFIIYPLIFFEEPDTHPLLLARQARPAPVRQPGESAVYRSIESAYGYPLRSGLNVKDADSPRWSMGRDGDLRDVWRSTVAGGAQGEKSLIMTVYGKESAEDHDIAEISKSINVVGKHLRKSGKKVAIYLPNCVEYLSTVFASAFYGLSTVLLPYNQPHETVVDLIKRTGADCLVAEAGSLPLDMLTSSKVKSIIWVVPKASRHMDWTDVKGPAALSTWHDLIVESDATAELPKNDVEPGSLTQIWLTQQGVPGKIVEFTQGNLVAAIAGLGVAIPQKQRVGPGDLVLPADSFSSTYVLCNVMATLYSHASLAINSVAGPGVDLKLASRTISPTVIIASAETMAAIHQKETGAITGTMQRYAHVSQSQAMTAGRMPTDRWLFKLVAPPSSAAGGRPGQLRLILVAERLGTDAPALSSHMLSDLRIFNKARICYALTAPEVAGAVAQTNLYDYRMEKTAGHSHFGVPLSCCEIKLTSANDQDVDGNSPKGEINVMGPSVAGGEVKLGVKGQFREDCTLAYA</sequence>
<dbReference type="Proteomes" id="UP000799439">
    <property type="component" value="Unassembled WGS sequence"/>
</dbReference>
<gene>
    <name evidence="3" type="ORF">K461DRAFT_284034</name>
</gene>
<evidence type="ECO:0000256" key="1">
    <source>
        <dbReference type="SAM" id="Phobius"/>
    </source>
</evidence>
<dbReference type="GO" id="GO:0004467">
    <property type="term" value="F:long-chain fatty acid-CoA ligase activity"/>
    <property type="evidence" value="ECO:0007669"/>
    <property type="project" value="TreeGrafter"/>
</dbReference>
<keyword evidence="1" id="KW-1133">Transmembrane helix</keyword>
<protein>
    <recommendedName>
        <fullName evidence="2">AMP-dependent synthetase/ligase domain-containing protein</fullName>
    </recommendedName>
</protein>
<feature type="transmembrane region" description="Helical" evidence="1">
    <location>
        <begin position="20"/>
        <end position="41"/>
    </location>
</feature>
<dbReference type="OrthoDB" id="4138492at2759"/>
<dbReference type="GO" id="GO:0016020">
    <property type="term" value="C:membrane"/>
    <property type="evidence" value="ECO:0007669"/>
    <property type="project" value="TreeGrafter"/>
</dbReference>
<proteinExistence type="predicted"/>
<evidence type="ECO:0000313" key="4">
    <source>
        <dbReference type="Proteomes" id="UP000799439"/>
    </source>
</evidence>
<evidence type="ECO:0000259" key="2">
    <source>
        <dbReference type="Pfam" id="PF00501"/>
    </source>
</evidence>
<dbReference type="Gene3D" id="3.40.50.12780">
    <property type="entry name" value="N-terminal domain of ligase-like"/>
    <property type="match status" value="1"/>
</dbReference>
<comment type="caution">
    <text evidence="3">The sequence shown here is derived from an EMBL/GenBank/DDBJ whole genome shotgun (WGS) entry which is preliminary data.</text>
</comment>